<dbReference type="Pfam" id="PF12746">
    <property type="entry name" value="GNAT_acetyltran"/>
    <property type="match status" value="1"/>
</dbReference>
<evidence type="ECO:0000313" key="2">
    <source>
        <dbReference type="EMBL" id="SDI98205.1"/>
    </source>
</evidence>
<organism evidence="2 3">
    <name type="scientific">Paenibacillus typhae</name>
    <dbReference type="NCBI Taxonomy" id="1174501"/>
    <lineage>
        <taxon>Bacteria</taxon>
        <taxon>Bacillati</taxon>
        <taxon>Bacillota</taxon>
        <taxon>Bacilli</taxon>
        <taxon>Bacillales</taxon>
        <taxon>Paenibacillaceae</taxon>
        <taxon>Paenibacillus</taxon>
    </lineage>
</organism>
<dbReference type="GO" id="GO:0016747">
    <property type="term" value="F:acyltransferase activity, transferring groups other than amino-acyl groups"/>
    <property type="evidence" value="ECO:0007669"/>
    <property type="project" value="InterPro"/>
</dbReference>
<dbReference type="STRING" id="1174501.SAMN05216192_110125"/>
<dbReference type="InterPro" id="IPR000182">
    <property type="entry name" value="GNAT_dom"/>
</dbReference>
<keyword evidence="2" id="KW-0808">Transferase</keyword>
<sequence length="283" mass="30735">MIELEAGKYAQVLPMLDLVEINSLFARVVLERTVTGKVYTDNPDDPRAYYIAHPYGMSLVLGDTGNTAFVDAVCEYITNNKGGRRTAEWLQADPAGEWTGIIEAAAALHNSPIGLDGGFRAEASSRAIQCNTRVNFILDRTAFAAAKKAAGSQPAHIARLNGEHFTMLEQGVVPRFFWRDAAHFTAEGAGFVLLTAEGDVAAAAFSSCRALGQLEIGIETLQAHRGKGYAFAVSLALIEYCLEHGLEPVWACRQENTGSYRLAQKLGFRPVLTLPYFGLAYEA</sequence>
<dbReference type="SUPFAM" id="SSF55729">
    <property type="entry name" value="Acyl-CoA N-acyltransferases (Nat)"/>
    <property type="match status" value="1"/>
</dbReference>
<keyword evidence="3" id="KW-1185">Reference proteome</keyword>
<reference evidence="3" key="1">
    <citation type="submission" date="2016-10" db="EMBL/GenBank/DDBJ databases">
        <authorList>
            <person name="Varghese N."/>
            <person name="Submissions S."/>
        </authorList>
    </citation>
    <scope>NUCLEOTIDE SEQUENCE [LARGE SCALE GENOMIC DNA]</scope>
    <source>
        <strain evidence="3">CGMCC 1.11012</strain>
    </source>
</reference>
<gene>
    <name evidence="2" type="ORF">SAMN05216192_110125</name>
</gene>
<dbReference type="OrthoDB" id="2773476at2"/>
<accession>A0A1G8Q166</accession>
<dbReference type="AlphaFoldDB" id="A0A1G8Q166"/>
<dbReference type="Proteomes" id="UP000199050">
    <property type="component" value="Unassembled WGS sequence"/>
</dbReference>
<dbReference type="PANTHER" id="PTHR31143:SF2">
    <property type="entry name" value="FR47-LIKE DOMAIN-CONTAINING PROTEIN-RELATED"/>
    <property type="match status" value="1"/>
</dbReference>
<dbReference type="EMBL" id="FNDX01000010">
    <property type="protein sequence ID" value="SDI98205.1"/>
    <property type="molecule type" value="Genomic_DNA"/>
</dbReference>
<feature type="domain" description="N-acetyltransferase" evidence="1">
    <location>
        <begin position="144"/>
        <end position="283"/>
    </location>
</feature>
<dbReference type="InterPro" id="IPR016181">
    <property type="entry name" value="Acyl_CoA_acyltransferase"/>
</dbReference>
<evidence type="ECO:0000259" key="1">
    <source>
        <dbReference type="PROSITE" id="PS51186"/>
    </source>
</evidence>
<dbReference type="Gene3D" id="3.40.630.30">
    <property type="match status" value="1"/>
</dbReference>
<dbReference type="PROSITE" id="PS51186">
    <property type="entry name" value="GNAT"/>
    <property type="match status" value="1"/>
</dbReference>
<proteinExistence type="predicted"/>
<name>A0A1G8Q166_9BACL</name>
<protein>
    <submittedName>
        <fullName evidence="2">GNAT acetyltransferase</fullName>
    </submittedName>
</protein>
<dbReference type="InterPro" id="IPR027365">
    <property type="entry name" value="GNAT_acetyltra_YdfB-like"/>
</dbReference>
<dbReference type="RefSeq" id="WP_090714264.1">
    <property type="nucleotide sequence ID" value="NZ_CBCSKY010000008.1"/>
</dbReference>
<dbReference type="PANTHER" id="PTHR31143">
    <property type="match status" value="1"/>
</dbReference>
<evidence type="ECO:0000313" key="3">
    <source>
        <dbReference type="Proteomes" id="UP000199050"/>
    </source>
</evidence>